<dbReference type="Pfam" id="PF04082">
    <property type="entry name" value="Fungal_trans"/>
    <property type="match status" value="1"/>
</dbReference>
<feature type="region of interest" description="Disordered" evidence="4">
    <location>
        <begin position="373"/>
        <end position="408"/>
    </location>
</feature>
<dbReference type="PANTHER" id="PTHR31001:SF87">
    <property type="entry name" value="COL-21"/>
    <property type="match status" value="1"/>
</dbReference>
<organism evidence="6 7">
    <name type="scientific">Calycina marina</name>
    <dbReference type="NCBI Taxonomy" id="1763456"/>
    <lineage>
        <taxon>Eukaryota</taxon>
        <taxon>Fungi</taxon>
        <taxon>Dikarya</taxon>
        <taxon>Ascomycota</taxon>
        <taxon>Pezizomycotina</taxon>
        <taxon>Leotiomycetes</taxon>
        <taxon>Helotiales</taxon>
        <taxon>Pezizellaceae</taxon>
        <taxon>Calycina</taxon>
    </lineage>
</organism>
<evidence type="ECO:0000256" key="4">
    <source>
        <dbReference type="SAM" id="MobiDB-lite"/>
    </source>
</evidence>
<evidence type="ECO:0000313" key="7">
    <source>
        <dbReference type="Proteomes" id="UP000887226"/>
    </source>
</evidence>
<protein>
    <submittedName>
        <fullName evidence="6">Fungal-specific transcription factor domain-containing protein</fullName>
    </submittedName>
</protein>
<accession>A0A9P8CF47</accession>
<dbReference type="GO" id="GO:0008270">
    <property type="term" value="F:zinc ion binding"/>
    <property type="evidence" value="ECO:0007669"/>
    <property type="project" value="InterPro"/>
</dbReference>
<dbReference type="OrthoDB" id="424974at2759"/>
<dbReference type="PANTHER" id="PTHR31001">
    <property type="entry name" value="UNCHARACTERIZED TRANSCRIPTIONAL REGULATORY PROTEIN"/>
    <property type="match status" value="1"/>
</dbReference>
<evidence type="ECO:0000256" key="2">
    <source>
        <dbReference type="ARBA" id="ARBA00022723"/>
    </source>
</evidence>
<feature type="region of interest" description="Disordered" evidence="4">
    <location>
        <begin position="1"/>
        <end position="40"/>
    </location>
</feature>
<keyword evidence="2" id="KW-0479">Metal-binding</keyword>
<name>A0A9P8CF47_9HELO</name>
<dbReference type="Proteomes" id="UP000887226">
    <property type="component" value="Unassembled WGS sequence"/>
</dbReference>
<comment type="caution">
    <text evidence="6">The sequence shown here is derived from an EMBL/GenBank/DDBJ whole genome shotgun (WGS) entry which is preliminary data.</text>
</comment>
<dbReference type="CDD" id="cd12148">
    <property type="entry name" value="fungal_TF_MHR"/>
    <property type="match status" value="1"/>
</dbReference>
<dbReference type="SMART" id="SM00066">
    <property type="entry name" value="GAL4"/>
    <property type="match status" value="1"/>
</dbReference>
<feature type="domain" description="Zn(2)-C6 fungal-type" evidence="5">
    <location>
        <begin position="46"/>
        <end position="77"/>
    </location>
</feature>
<dbReference type="GO" id="GO:0005634">
    <property type="term" value="C:nucleus"/>
    <property type="evidence" value="ECO:0007669"/>
    <property type="project" value="UniProtKB-SubCell"/>
</dbReference>
<keyword evidence="7" id="KW-1185">Reference proteome</keyword>
<reference evidence="6" key="1">
    <citation type="journal article" date="2021" name="IMA Fungus">
        <title>Genomic characterization of three marine fungi, including Emericellopsis atlantica sp. nov. with signatures of a generalist lifestyle and marine biomass degradation.</title>
        <authorList>
            <person name="Hagestad O.C."/>
            <person name="Hou L."/>
            <person name="Andersen J.H."/>
            <person name="Hansen E.H."/>
            <person name="Altermark B."/>
            <person name="Li C."/>
            <person name="Kuhnert E."/>
            <person name="Cox R.J."/>
            <person name="Crous P.W."/>
            <person name="Spatafora J.W."/>
            <person name="Lail K."/>
            <person name="Amirebrahimi M."/>
            <person name="Lipzen A."/>
            <person name="Pangilinan J."/>
            <person name="Andreopoulos W."/>
            <person name="Hayes R.D."/>
            <person name="Ng V."/>
            <person name="Grigoriev I.V."/>
            <person name="Jackson S.A."/>
            <person name="Sutton T.D.S."/>
            <person name="Dobson A.D.W."/>
            <person name="Rama T."/>
        </authorList>
    </citation>
    <scope>NUCLEOTIDE SEQUENCE</scope>
    <source>
        <strain evidence="6">TRa3180A</strain>
    </source>
</reference>
<dbReference type="GO" id="GO:0003677">
    <property type="term" value="F:DNA binding"/>
    <property type="evidence" value="ECO:0007669"/>
    <property type="project" value="InterPro"/>
</dbReference>
<gene>
    <name evidence="6" type="ORF">BJ878DRAFT_73731</name>
</gene>
<dbReference type="AlphaFoldDB" id="A0A9P8CF47"/>
<dbReference type="InterPro" id="IPR007219">
    <property type="entry name" value="XnlR_reg_dom"/>
</dbReference>
<dbReference type="InterPro" id="IPR050613">
    <property type="entry name" value="Sec_Metabolite_Reg"/>
</dbReference>
<evidence type="ECO:0000313" key="6">
    <source>
        <dbReference type="EMBL" id="KAG9244365.1"/>
    </source>
</evidence>
<keyword evidence="3" id="KW-0539">Nucleus</keyword>
<sequence length="779" mass="87300">MSQTMFGSVIVHGGNGQEPPTQPVPKQKEEAPPPKVTRKRKRITISCTECHRRKQKCDRGLPCANCKQRNKDNDCQYANPAARTAQLAEDSTKNGAGEALPFKVLKLANQVSEFGYSKVNGDNNTTMGVFNKIQSHDPGFTVDPMITLPLQSVDNTSIRDKYRTFIRLLPVKPIVDKLLETYFDECNTHYYPLDEGTFRELYVKWQNISHATLSKGPQELPLDLQHFPALLFQVLALALQFQPPEYDPSLDALKYLSGMSFDDVASEYSDSSLSIINLLGVRCNTLLKVQASFLRASFLKNCGMIPEAWHALSSTIRHAQDIGLHKPTSRHHKTNQSPEDVLEGLWHEQLRIRMWCILCIWDIHMASVLGRPTTIDQRDGRPTMPMDTPIPKSRRQVAPTPRDEHDPPTPLSMLLWNAELAAPLWSISGLEKEDPHQNNLDKVEMMHSQILSISLHCPPWFRSENPDTTFDSHSHCQWLPRARPVFQNAAAFSIMALHRPYIFTSPLSRTRALHAALDILKAQRRLFYLIDSKDYKTFSLVLNTFDAIVLLAATFILHPLENRNVLDCSLQHFEWGMERFDKMGERNNMAKSALGVLKAIYVRLKRALDRAKSNVKTVPEVSLGTSGSTPSLSTAVSVSSVARPFPPPYSYNFSHESPQEIVSNASSTPNGTVCTQPTISNLTENNNTPVSASWENFTGNILDALPRDTTYNQYNLPSMAPLQPMHDLLSGLSTGGSTGQVIDPQLMEYADSVALGAWQFEGPVGPESFWGFMNSYGLS</sequence>
<dbReference type="SMART" id="SM00906">
    <property type="entry name" value="Fungal_trans"/>
    <property type="match status" value="1"/>
</dbReference>
<proteinExistence type="predicted"/>
<dbReference type="PROSITE" id="PS00463">
    <property type="entry name" value="ZN2_CY6_FUNGAL_1"/>
    <property type="match status" value="1"/>
</dbReference>
<dbReference type="InterPro" id="IPR036864">
    <property type="entry name" value="Zn2-C6_fun-type_DNA-bd_sf"/>
</dbReference>
<dbReference type="CDD" id="cd00067">
    <property type="entry name" value="GAL4"/>
    <property type="match status" value="1"/>
</dbReference>
<evidence type="ECO:0000259" key="5">
    <source>
        <dbReference type="PROSITE" id="PS50048"/>
    </source>
</evidence>
<dbReference type="Pfam" id="PF00172">
    <property type="entry name" value="Zn_clus"/>
    <property type="match status" value="1"/>
</dbReference>
<dbReference type="SUPFAM" id="SSF57701">
    <property type="entry name" value="Zn2/Cys6 DNA-binding domain"/>
    <property type="match status" value="1"/>
</dbReference>
<dbReference type="Gene3D" id="4.10.240.10">
    <property type="entry name" value="Zn(2)-C6 fungal-type DNA-binding domain"/>
    <property type="match status" value="1"/>
</dbReference>
<comment type="subcellular location">
    <subcellularLocation>
        <location evidence="1">Nucleus</location>
    </subcellularLocation>
</comment>
<dbReference type="EMBL" id="MU253911">
    <property type="protein sequence ID" value="KAG9244365.1"/>
    <property type="molecule type" value="Genomic_DNA"/>
</dbReference>
<evidence type="ECO:0000256" key="1">
    <source>
        <dbReference type="ARBA" id="ARBA00004123"/>
    </source>
</evidence>
<dbReference type="InterPro" id="IPR001138">
    <property type="entry name" value="Zn2Cys6_DnaBD"/>
</dbReference>
<evidence type="ECO:0000256" key="3">
    <source>
        <dbReference type="ARBA" id="ARBA00023242"/>
    </source>
</evidence>
<dbReference type="PROSITE" id="PS50048">
    <property type="entry name" value="ZN2_CY6_FUNGAL_2"/>
    <property type="match status" value="1"/>
</dbReference>
<dbReference type="GO" id="GO:0006351">
    <property type="term" value="P:DNA-templated transcription"/>
    <property type="evidence" value="ECO:0007669"/>
    <property type="project" value="InterPro"/>
</dbReference>
<dbReference type="GO" id="GO:0000981">
    <property type="term" value="F:DNA-binding transcription factor activity, RNA polymerase II-specific"/>
    <property type="evidence" value="ECO:0007669"/>
    <property type="project" value="InterPro"/>
</dbReference>